<dbReference type="InterPro" id="IPR000515">
    <property type="entry name" value="MetI-like"/>
</dbReference>
<evidence type="ECO:0000313" key="9">
    <source>
        <dbReference type="EMBL" id="AIY82779.1"/>
    </source>
</evidence>
<proteinExistence type="inferred from homology"/>
<feature type="domain" description="ABC transmembrane type-1" evidence="8">
    <location>
        <begin position="53"/>
        <end position="237"/>
    </location>
</feature>
<dbReference type="Proteomes" id="UP000030635">
    <property type="component" value="Chromosome"/>
</dbReference>
<keyword evidence="5 7" id="KW-1133">Transmembrane helix</keyword>
<evidence type="ECO:0000256" key="2">
    <source>
        <dbReference type="ARBA" id="ARBA00022448"/>
    </source>
</evidence>
<gene>
    <name evidence="9" type="ORF">U729_2104</name>
</gene>
<dbReference type="EMBL" id="CP006905">
    <property type="protein sequence ID" value="AIY82779.1"/>
    <property type="molecule type" value="Genomic_DNA"/>
</dbReference>
<protein>
    <submittedName>
        <fullName evidence="9">Binding--dependent transport system inner membrane component family protein</fullName>
    </submittedName>
</protein>
<keyword evidence="6 7" id="KW-0472">Membrane</keyword>
<dbReference type="eggNOG" id="COG0600">
    <property type="taxonomic scope" value="Bacteria"/>
</dbReference>
<dbReference type="RefSeq" id="WP_039314590.1">
    <property type="nucleotide sequence ID" value="NZ_CP006905.1"/>
</dbReference>
<dbReference type="KEGG" id="cbv:U729_2104"/>
<feature type="transmembrane region" description="Helical" evidence="7">
    <location>
        <begin position="51"/>
        <end position="79"/>
    </location>
</feature>
<dbReference type="PANTHER" id="PTHR30151">
    <property type="entry name" value="ALKANE SULFONATE ABC TRANSPORTER-RELATED, MEMBRANE SUBUNIT"/>
    <property type="match status" value="1"/>
</dbReference>
<dbReference type="AlphaFoldDB" id="A0A0A7FT42"/>
<organism evidence="9 10">
    <name type="scientific">Clostridium baratii str. Sullivan</name>
    <dbReference type="NCBI Taxonomy" id="1415775"/>
    <lineage>
        <taxon>Bacteria</taxon>
        <taxon>Bacillati</taxon>
        <taxon>Bacillota</taxon>
        <taxon>Clostridia</taxon>
        <taxon>Eubacteriales</taxon>
        <taxon>Clostridiaceae</taxon>
        <taxon>Clostridium</taxon>
    </lineage>
</organism>
<dbReference type="GO" id="GO:0005886">
    <property type="term" value="C:plasma membrane"/>
    <property type="evidence" value="ECO:0007669"/>
    <property type="project" value="UniProtKB-SubCell"/>
</dbReference>
<sequence length="245" mass="27646">MFKKIMSFIKGFVILNILWYIGSLIMNSRIIPSPEKIYMHIPELFNDGFYVHIIASLYRVIIGLLISFVVGTLIGLIMGYSKKINKLLNPLIYFTYPIPKTALLPVVMTIYGLGDGSKITIIVLITVFQVIVSVRDAVVNIDPKTYNPLISLGATRFQLFYHITFPAILSEVLTNIRLSVGTAFSVLFFAEAYGTKFGLGYFIQDAWTRINYIDMYSGIVVLSLLGLLIFLLIDFVESSLCKWKA</sequence>
<dbReference type="CDD" id="cd06261">
    <property type="entry name" value="TM_PBP2"/>
    <property type="match status" value="1"/>
</dbReference>
<dbReference type="OrthoDB" id="9804353at2"/>
<feature type="transmembrane region" description="Helical" evidence="7">
    <location>
        <begin position="119"/>
        <end position="138"/>
    </location>
</feature>
<evidence type="ECO:0000313" key="10">
    <source>
        <dbReference type="Proteomes" id="UP000030635"/>
    </source>
</evidence>
<feature type="transmembrane region" description="Helical" evidence="7">
    <location>
        <begin position="159"/>
        <end position="178"/>
    </location>
</feature>
<dbReference type="Pfam" id="PF00528">
    <property type="entry name" value="BPD_transp_1"/>
    <property type="match status" value="1"/>
</dbReference>
<feature type="transmembrane region" description="Helical" evidence="7">
    <location>
        <begin position="12"/>
        <end position="31"/>
    </location>
</feature>
<keyword evidence="2 7" id="KW-0813">Transport</keyword>
<accession>A0A0A7FT42</accession>
<feature type="transmembrane region" description="Helical" evidence="7">
    <location>
        <begin position="184"/>
        <end position="203"/>
    </location>
</feature>
<comment type="subcellular location">
    <subcellularLocation>
        <location evidence="1 7">Cell membrane</location>
        <topology evidence="1 7">Multi-pass membrane protein</topology>
    </subcellularLocation>
</comment>
<evidence type="ECO:0000256" key="7">
    <source>
        <dbReference type="RuleBase" id="RU363032"/>
    </source>
</evidence>
<evidence type="ECO:0000256" key="6">
    <source>
        <dbReference type="ARBA" id="ARBA00023136"/>
    </source>
</evidence>
<keyword evidence="4 7" id="KW-0812">Transmembrane</keyword>
<evidence type="ECO:0000256" key="5">
    <source>
        <dbReference type="ARBA" id="ARBA00022989"/>
    </source>
</evidence>
<reference evidence="9 10" key="1">
    <citation type="journal article" date="2015" name="Infect. Genet. Evol.">
        <title>Genomic sequences of six botulinum neurotoxin-producing strains representing three clostridial species illustrate the mobility and diversity of botulinum neurotoxin genes.</title>
        <authorList>
            <person name="Smith T.J."/>
            <person name="Hill K.K."/>
            <person name="Xie G."/>
            <person name="Foley B.T."/>
            <person name="Williamson C.H."/>
            <person name="Foster J.T."/>
            <person name="Johnson S.L."/>
            <person name="Chertkov O."/>
            <person name="Teshima H."/>
            <person name="Gibbons H.S."/>
            <person name="Johnsky L.A."/>
            <person name="Karavis M.A."/>
            <person name="Smith L.A."/>
        </authorList>
    </citation>
    <scope>NUCLEOTIDE SEQUENCE [LARGE SCALE GENOMIC DNA]</scope>
    <source>
        <strain evidence="9">Sullivan</strain>
    </source>
</reference>
<comment type="similarity">
    <text evidence="7">Belongs to the binding-protein-dependent transport system permease family.</text>
</comment>
<dbReference type="GO" id="GO:0055085">
    <property type="term" value="P:transmembrane transport"/>
    <property type="evidence" value="ECO:0007669"/>
    <property type="project" value="InterPro"/>
</dbReference>
<evidence type="ECO:0000256" key="4">
    <source>
        <dbReference type="ARBA" id="ARBA00022692"/>
    </source>
</evidence>
<dbReference type="PROSITE" id="PS50928">
    <property type="entry name" value="ABC_TM1"/>
    <property type="match status" value="1"/>
</dbReference>
<evidence type="ECO:0000256" key="1">
    <source>
        <dbReference type="ARBA" id="ARBA00004651"/>
    </source>
</evidence>
<name>A0A0A7FT42_9CLOT</name>
<dbReference type="SUPFAM" id="SSF161098">
    <property type="entry name" value="MetI-like"/>
    <property type="match status" value="1"/>
</dbReference>
<feature type="transmembrane region" description="Helical" evidence="7">
    <location>
        <begin position="215"/>
        <end position="233"/>
    </location>
</feature>
<dbReference type="STRING" id="1561.NPD11_915"/>
<evidence type="ECO:0000259" key="8">
    <source>
        <dbReference type="PROSITE" id="PS50928"/>
    </source>
</evidence>
<feature type="transmembrane region" description="Helical" evidence="7">
    <location>
        <begin position="91"/>
        <end position="113"/>
    </location>
</feature>
<dbReference type="Gene3D" id="1.10.3720.10">
    <property type="entry name" value="MetI-like"/>
    <property type="match status" value="1"/>
</dbReference>
<evidence type="ECO:0000256" key="3">
    <source>
        <dbReference type="ARBA" id="ARBA00022475"/>
    </source>
</evidence>
<keyword evidence="3" id="KW-1003">Cell membrane</keyword>
<keyword evidence="10" id="KW-1185">Reference proteome</keyword>
<dbReference type="HOGENOM" id="CLU_046113_1_3_9"/>
<dbReference type="InterPro" id="IPR035906">
    <property type="entry name" value="MetI-like_sf"/>
</dbReference>
<dbReference type="PANTHER" id="PTHR30151:SF0">
    <property type="entry name" value="ABC TRANSPORTER PERMEASE PROTEIN MJ0413-RELATED"/>
    <property type="match status" value="1"/>
</dbReference>